<dbReference type="PANTHER" id="PTHR33516:SF2">
    <property type="entry name" value="LEXA REPRESSOR-RELATED"/>
    <property type="match status" value="1"/>
</dbReference>
<evidence type="ECO:0000256" key="1">
    <source>
        <dbReference type="ARBA" id="ARBA00007484"/>
    </source>
</evidence>
<evidence type="ECO:0000256" key="4">
    <source>
        <dbReference type="ARBA" id="ARBA00022813"/>
    </source>
</evidence>
<keyword evidence="2" id="KW-0227">DNA damage</keyword>
<evidence type="ECO:0000256" key="5">
    <source>
        <dbReference type="ARBA" id="ARBA00023204"/>
    </source>
</evidence>
<gene>
    <name evidence="9" type="ORF">A2209_02485</name>
</gene>
<proteinExistence type="inferred from homology"/>
<dbReference type="InterPro" id="IPR050077">
    <property type="entry name" value="LexA_repressor"/>
</dbReference>
<dbReference type="EMBL" id="MGBG01000020">
    <property type="protein sequence ID" value="OGK64542.1"/>
    <property type="molecule type" value="Genomic_DNA"/>
</dbReference>
<keyword evidence="5" id="KW-0234">DNA repair</keyword>
<dbReference type="InterPro" id="IPR036388">
    <property type="entry name" value="WH-like_DNA-bd_sf"/>
</dbReference>
<evidence type="ECO:0000313" key="9">
    <source>
        <dbReference type="EMBL" id="OGK64542.1"/>
    </source>
</evidence>
<sequence length="192" mass="21880">MNSLLHDKLLVLKNFFYRYKRLPSYAELLKVWNLSSKNAVFKNIQKLIELGYLQKDKFAKIAPTTVFFSLNLYGSVPAGFPVPTPDEQADLMSLDEYLIENPNNTFLLKVSGDSLKDIGILPNDLVLIEKSDRSKNGQVVLANVDSEWTLKILDKSKSQIRLLPANPKYQPIIPQNELLIYGVVKGVIRKYH</sequence>
<keyword evidence="3 7" id="KW-0378">Hydrolase</keyword>
<dbReference type="SUPFAM" id="SSF46785">
    <property type="entry name" value="Winged helix' DNA-binding domain"/>
    <property type="match status" value="1"/>
</dbReference>
<feature type="domain" description="Peptidase S24/S26A/S26B/S26C" evidence="8">
    <location>
        <begin position="72"/>
        <end position="184"/>
    </location>
</feature>
<dbReference type="InterPro" id="IPR036390">
    <property type="entry name" value="WH_DNA-bd_sf"/>
</dbReference>
<evidence type="ECO:0000313" key="10">
    <source>
        <dbReference type="Proteomes" id="UP000178450"/>
    </source>
</evidence>
<dbReference type="CDD" id="cd06529">
    <property type="entry name" value="S24_LexA-like"/>
    <property type="match status" value="1"/>
</dbReference>
<reference evidence="9 10" key="1">
    <citation type="journal article" date="2016" name="Nat. Commun.">
        <title>Thousands of microbial genomes shed light on interconnected biogeochemical processes in an aquifer system.</title>
        <authorList>
            <person name="Anantharaman K."/>
            <person name="Brown C.T."/>
            <person name="Hug L.A."/>
            <person name="Sharon I."/>
            <person name="Castelle C.J."/>
            <person name="Probst A.J."/>
            <person name="Thomas B.C."/>
            <person name="Singh A."/>
            <person name="Wilkins M.J."/>
            <person name="Karaoz U."/>
            <person name="Brodie E.L."/>
            <person name="Williams K.H."/>
            <person name="Hubbard S.S."/>
            <person name="Banfield J.F."/>
        </authorList>
    </citation>
    <scope>NUCLEOTIDE SEQUENCE [LARGE SCALE GENOMIC DNA]</scope>
</reference>
<organism evidence="9 10">
    <name type="scientific">Candidatus Roizmanbacteria bacterium RIFOXYA1_FULL_41_12</name>
    <dbReference type="NCBI Taxonomy" id="1802082"/>
    <lineage>
        <taxon>Bacteria</taxon>
        <taxon>Candidatus Roizmaniibacteriota</taxon>
    </lineage>
</organism>
<dbReference type="GO" id="GO:0006281">
    <property type="term" value="P:DNA repair"/>
    <property type="evidence" value="ECO:0007669"/>
    <property type="project" value="UniProtKB-KW"/>
</dbReference>
<dbReference type="Gene3D" id="2.10.109.10">
    <property type="entry name" value="Umud Fragment, subunit A"/>
    <property type="match status" value="1"/>
</dbReference>
<evidence type="ECO:0000256" key="3">
    <source>
        <dbReference type="ARBA" id="ARBA00022801"/>
    </source>
</evidence>
<evidence type="ECO:0000259" key="8">
    <source>
        <dbReference type="Pfam" id="PF00717"/>
    </source>
</evidence>
<dbReference type="Proteomes" id="UP000178450">
    <property type="component" value="Unassembled WGS sequence"/>
</dbReference>
<comment type="caution">
    <text evidence="9">The sequence shown here is derived from an EMBL/GenBank/DDBJ whole genome shotgun (WGS) entry which is preliminary data.</text>
</comment>
<dbReference type="SUPFAM" id="SSF51306">
    <property type="entry name" value="LexA/Signal peptidase"/>
    <property type="match status" value="1"/>
</dbReference>
<dbReference type="InterPro" id="IPR006197">
    <property type="entry name" value="Peptidase_S24_LexA"/>
</dbReference>
<name>A0A1F7K9J3_9BACT</name>
<dbReference type="InterPro" id="IPR015927">
    <property type="entry name" value="Peptidase_S24_S26A/B/C"/>
</dbReference>
<dbReference type="PRINTS" id="PR00726">
    <property type="entry name" value="LEXASERPTASE"/>
</dbReference>
<dbReference type="AlphaFoldDB" id="A0A1F7K9J3"/>
<evidence type="ECO:0000256" key="6">
    <source>
        <dbReference type="ARBA" id="ARBA00023236"/>
    </source>
</evidence>
<dbReference type="GO" id="GO:0006355">
    <property type="term" value="P:regulation of DNA-templated transcription"/>
    <property type="evidence" value="ECO:0007669"/>
    <property type="project" value="InterPro"/>
</dbReference>
<dbReference type="GO" id="GO:0003677">
    <property type="term" value="F:DNA binding"/>
    <property type="evidence" value="ECO:0007669"/>
    <property type="project" value="InterPro"/>
</dbReference>
<dbReference type="GO" id="GO:0016787">
    <property type="term" value="F:hydrolase activity"/>
    <property type="evidence" value="ECO:0007669"/>
    <property type="project" value="UniProtKB-KW"/>
</dbReference>
<dbReference type="InterPro" id="IPR036286">
    <property type="entry name" value="LexA/Signal_pep-like_sf"/>
</dbReference>
<accession>A0A1F7K9J3</accession>
<dbReference type="PANTHER" id="PTHR33516">
    <property type="entry name" value="LEXA REPRESSOR"/>
    <property type="match status" value="1"/>
</dbReference>
<keyword evidence="4 7" id="KW-0068">Autocatalytic cleavage</keyword>
<keyword evidence="6" id="KW-0742">SOS response</keyword>
<dbReference type="GO" id="GO:0009432">
    <property type="term" value="P:SOS response"/>
    <property type="evidence" value="ECO:0007669"/>
    <property type="project" value="UniProtKB-KW"/>
</dbReference>
<evidence type="ECO:0000256" key="7">
    <source>
        <dbReference type="RuleBase" id="RU003991"/>
    </source>
</evidence>
<dbReference type="Pfam" id="PF00717">
    <property type="entry name" value="Peptidase_S24"/>
    <property type="match status" value="1"/>
</dbReference>
<protein>
    <recommendedName>
        <fullName evidence="8">Peptidase S24/S26A/S26B/S26C domain-containing protein</fullName>
    </recommendedName>
</protein>
<dbReference type="InterPro" id="IPR039418">
    <property type="entry name" value="LexA-like"/>
</dbReference>
<dbReference type="Gene3D" id="1.10.10.10">
    <property type="entry name" value="Winged helix-like DNA-binding domain superfamily/Winged helix DNA-binding domain"/>
    <property type="match status" value="1"/>
</dbReference>
<evidence type="ECO:0000256" key="2">
    <source>
        <dbReference type="ARBA" id="ARBA00022763"/>
    </source>
</evidence>
<comment type="similarity">
    <text evidence="1 7">Belongs to the peptidase S24 family.</text>
</comment>